<evidence type="ECO:0000256" key="1">
    <source>
        <dbReference type="ARBA" id="ARBA00010528"/>
    </source>
</evidence>
<dbReference type="GO" id="GO:0003735">
    <property type="term" value="F:structural constituent of ribosome"/>
    <property type="evidence" value="ECO:0007669"/>
    <property type="project" value="InterPro"/>
</dbReference>
<evidence type="ECO:0000313" key="5">
    <source>
        <dbReference type="EMBL" id="SGZ39997.1"/>
    </source>
</evidence>
<evidence type="ECO:0000256" key="3">
    <source>
        <dbReference type="ARBA" id="ARBA00023274"/>
    </source>
</evidence>
<dbReference type="AlphaFoldDB" id="A0A1L0CMB2"/>
<dbReference type="PANTHER" id="PTHR10746:SF6">
    <property type="entry name" value="LARGE RIBOSOMAL SUBUNIT PROTEIN UL4M"/>
    <property type="match status" value="1"/>
</dbReference>
<dbReference type="Gene3D" id="3.40.1370.10">
    <property type="match status" value="1"/>
</dbReference>
<protein>
    <recommendedName>
        <fullName evidence="4">Large ribosomal subunit protein uL4m</fullName>
    </recommendedName>
</protein>
<evidence type="ECO:0000256" key="2">
    <source>
        <dbReference type="ARBA" id="ARBA00022980"/>
    </source>
</evidence>
<dbReference type="InterPro" id="IPR013005">
    <property type="entry name" value="Ribosomal_uL4-like"/>
</dbReference>
<dbReference type="VEuPathDB" id="FungiDB:HGUI_02197"/>
<dbReference type="Proteomes" id="UP000183365">
    <property type="component" value="Unassembled WGS sequence"/>
</dbReference>
<sequence>MLSKSLLGNAITKSLIAKRLNSSIVESSKATKKKVDLTPDQINAIEQEALLPSLVNPGTHTLITTRSFPSLEPNSMIPVPVRSLFLPLRKDILFAAKYFEENSLKIGEIVIGRSNWKYSRRKLAPQKHTGRARVGDGNSPIRINGASAFGRQIPNNPNTEINLSNYQLAFNTAMSFQYKVGKLFVIGENYSDVEAQFSKIPEHDSINFNSIPEALRFDDISEEENYLMILKKFIKAHDLEILPKVLFVTREKGTLAERAVEAVAQKPKKTIFKKIPIKKSFKEKSITPERPTLSTDNIQVVDVENLTVTDLLEADRIYMDLPSFEFVITTNVINMNM</sequence>
<dbReference type="OrthoDB" id="275876at2759"/>
<name>A0A1L0CMB2_9ASCO</name>
<comment type="similarity">
    <text evidence="1">Belongs to the universal ribosomal protein uL4 family.</text>
</comment>
<proteinExistence type="inferred from homology"/>
<keyword evidence="6" id="KW-1185">Reference proteome</keyword>
<dbReference type="PANTHER" id="PTHR10746">
    <property type="entry name" value="50S RIBOSOMAL PROTEIN L4"/>
    <property type="match status" value="1"/>
</dbReference>
<dbReference type="GO" id="GO:0006412">
    <property type="term" value="P:translation"/>
    <property type="evidence" value="ECO:0007669"/>
    <property type="project" value="InterPro"/>
</dbReference>
<dbReference type="EMBL" id="FQNF01000036">
    <property type="protein sequence ID" value="SGZ39997.1"/>
    <property type="molecule type" value="Genomic_DNA"/>
</dbReference>
<dbReference type="Pfam" id="PF00573">
    <property type="entry name" value="Ribosomal_L4"/>
    <property type="match status" value="1"/>
</dbReference>
<dbReference type="GO" id="GO:1990904">
    <property type="term" value="C:ribonucleoprotein complex"/>
    <property type="evidence" value="ECO:0007669"/>
    <property type="project" value="UniProtKB-KW"/>
</dbReference>
<keyword evidence="3" id="KW-0687">Ribonucleoprotein</keyword>
<keyword evidence="2" id="KW-0689">Ribosomal protein</keyword>
<evidence type="ECO:0000313" key="6">
    <source>
        <dbReference type="Proteomes" id="UP000183365"/>
    </source>
</evidence>
<dbReference type="GO" id="GO:0005840">
    <property type="term" value="C:ribosome"/>
    <property type="evidence" value="ECO:0007669"/>
    <property type="project" value="UniProtKB-KW"/>
</dbReference>
<evidence type="ECO:0000256" key="4">
    <source>
        <dbReference type="ARBA" id="ARBA00040565"/>
    </source>
</evidence>
<organism evidence="5 6">
    <name type="scientific">Hanseniaspora guilliermondii</name>
    <dbReference type="NCBI Taxonomy" id="56406"/>
    <lineage>
        <taxon>Eukaryota</taxon>
        <taxon>Fungi</taxon>
        <taxon>Dikarya</taxon>
        <taxon>Ascomycota</taxon>
        <taxon>Saccharomycotina</taxon>
        <taxon>Saccharomycetes</taxon>
        <taxon>Saccharomycodales</taxon>
        <taxon>Saccharomycodaceae</taxon>
        <taxon>Hanseniaspora</taxon>
    </lineage>
</organism>
<dbReference type="InterPro" id="IPR023574">
    <property type="entry name" value="Ribosomal_uL4_dom_sf"/>
</dbReference>
<dbReference type="InterPro" id="IPR002136">
    <property type="entry name" value="Ribosomal_uL4"/>
</dbReference>
<accession>A0A1L0CMB2</accession>
<dbReference type="SUPFAM" id="SSF52166">
    <property type="entry name" value="Ribosomal protein L4"/>
    <property type="match status" value="1"/>
</dbReference>
<reference evidence="6" key="1">
    <citation type="submission" date="2016-11" db="EMBL/GenBank/DDBJ databases">
        <authorList>
            <person name="Guldener U."/>
        </authorList>
    </citation>
    <scope>NUCLEOTIDE SEQUENCE [LARGE SCALE GENOMIC DNA]</scope>
</reference>
<gene>
    <name evidence="5" type="ORF">HGUI_02197</name>
</gene>